<name>A0A9P4WNM3_9PLEO</name>
<proteinExistence type="predicted"/>
<evidence type="ECO:0000313" key="2">
    <source>
        <dbReference type="EMBL" id="KAF3037948.1"/>
    </source>
</evidence>
<reference evidence="2" key="1">
    <citation type="submission" date="2019-04" db="EMBL/GenBank/DDBJ databases">
        <title>Sequencing of skin fungus with MAO and IRED activity.</title>
        <authorList>
            <person name="Marsaioli A.J."/>
            <person name="Bonatto J.M.C."/>
            <person name="Reis Junior O."/>
        </authorList>
    </citation>
    <scope>NUCLEOTIDE SEQUENCE</scope>
    <source>
        <strain evidence="2">28M1</strain>
    </source>
</reference>
<feature type="region of interest" description="Disordered" evidence="1">
    <location>
        <begin position="145"/>
        <end position="167"/>
    </location>
</feature>
<evidence type="ECO:0000256" key="1">
    <source>
        <dbReference type="SAM" id="MobiDB-lite"/>
    </source>
</evidence>
<dbReference type="EMBL" id="SWKV01000039">
    <property type="protein sequence ID" value="KAF3037948.1"/>
    <property type="molecule type" value="Genomic_DNA"/>
</dbReference>
<gene>
    <name evidence="2" type="ORF">E8E12_005354</name>
</gene>
<feature type="compositionally biased region" description="Polar residues" evidence="1">
    <location>
        <begin position="1"/>
        <end position="10"/>
    </location>
</feature>
<feature type="region of interest" description="Disordered" evidence="1">
    <location>
        <begin position="228"/>
        <end position="255"/>
    </location>
</feature>
<dbReference type="OrthoDB" id="3678410at2759"/>
<accession>A0A9P4WNM3</accession>
<organism evidence="2 3">
    <name type="scientific">Didymella heteroderae</name>
    <dbReference type="NCBI Taxonomy" id="1769908"/>
    <lineage>
        <taxon>Eukaryota</taxon>
        <taxon>Fungi</taxon>
        <taxon>Dikarya</taxon>
        <taxon>Ascomycota</taxon>
        <taxon>Pezizomycotina</taxon>
        <taxon>Dothideomycetes</taxon>
        <taxon>Pleosporomycetidae</taxon>
        <taxon>Pleosporales</taxon>
        <taxon>Pleosporineae</taxon>
        <taxon>Didymellaceae</taxon>
        <taxon>Didymella</taxon>
    </lineage>
</organism>
<feature type="region of interest" description="Disordered" evidence="1">
    <location>
        <begin position="190"/>
        <end position="209"/>
    </location>
</feature>
<feature type="compositionally biased region" description="Basic and acidic residues" evidence="1">
    <location>
        <begin position="232"/>
        <end position="242"/>
    </location>
</feature>
<comment type="caution">
    <text evidence="2">The sequence shown here is derived from an EMBL/GenBank/DDBJ whole genome shotgun (WGS) entry which is preliminary data.</text>
</comment>
<protein>
    <submittedName>
        <fullName evidence="2">Uncharacterized protein</fullName>
    </submittedName>
</protein>
<feature type="compositionally biased region" description="Polar residues" evidence="1">
    <location>
        <begin position="243"/>
        <end position="253"/>
    </location>
</feature>
<evidence type="ECO:0000313" key="3">
    <source>
        <dbReference type="Proteomes" id="UP000758155"/>
    </source>
</evidence>
<dbReference type="AlphaFoldDB" id="A0A9P4WNM3"/>
<keyword evidence="3" id="KW-1185">Reference proteome</keyword>
<dbReference type="Proteomes" id="UP000758155">
    <property type="component" value="Unassembled WGS sequence"/>
</dbReference>
<sequence>MASSDTTDYPPNTPDRPAPLSVKSRGSQISNSTPISTNILRSVSAPIRTQPQSDLRPLPQRDSTVKTGGTEALGLSVTAAKDSCRNRGGVFGAAHQRDSNRHNHFIDKLQSSEYRRYGTPGKYMYPDSDGRSLGPYQLDASDIASESSDGTFKSLRRKNRNQPSTGTSYDVGIIGYESFDALDSYIGSEDEEKGSILESASNTSEEAPTPYQFAVQQSPSKSIIAGPVPSPSEHRAAADARRNTQPPSISAQGVNFHRPLPLRSYESEAIMFPTADAQTNSSIRRSKSVTSIIASRRPAIETMAVPCVTNSLQARDSFEEQVDQEAASFSQRSSSASTLAAFPIPPMDNPVGQLPMLVSRAVSSPHSLRTTRSQHPVASASLEDTYRAIVQVAMDAVLQRTRSQAKGLPPVDWNRLTSFERAWREMNALLLVTIYGRTDAVLTETDIDYIDRVAEVLRNESADTESTNWVRRMFEAEN</sequence>
<feature type="region of interest" description="Disordered" evidence="1">
    <location>
        <begin position="1"/>
        <end position="71"/>
    </location>
</feature>
<feature type="compositionally biased region" description="Polar residues" evidence="1">
    <location>
        <begin position="24"/>
        <end position="53"/>
    </location>
</feature>